<dbReference type="InterPro" id="IPR006260">
    <property type="entry name" value="TonB/TolA_C"/>
</dbReference>
<dbReference type="OrthoDB" id="9803361at2"/>
<keyword evidence="6 11" id="KW-0812">Transmembrane</keyword>
<feature type="transmembrane region" description="Helical" evidence="11">
    <location>
        <begin position="20"/>
        <end position="39"/>
    </location>
</feature>
<dbReference type="InterPro" id="IPR037682">
    <property type="entry name" value="TonB_C"/>
</dbReference>
<feature type="compositionally biased region" description="Pro residues" evidence="10">
    <location>
        <begin position="112"/>
        <end position="126"/>
    </location>
</feature>
<evidence type="ECO:0000256" key="6">
    <source>
        <dbReference type="ARBA" id="ARBA00022692"/>
    </source>
</evidence>
<reference evidence="13 14" key="1">
    <citation type="submission" date="2018-07" db="EMBL/GenBank/DDBJ databases">
        <title>Genomic Encyclopedia of Type Strains, Phase IV (KMG-IV): sequencing the most valuable type-strain genomes for metagenomic binning, comparative biology and taxonomic classification.</title>
        <authorList>
            <person name="Goeker M."/>
        </authorList>
    </citation>
    <scope>NUCLEOTIDE SEQUENCE [LARGE SCALE GENOMIC DNA]</scope>
    <source>
        <strain evidence="13 14">DSM 26407</strain>
    </source>
</reference>
<comment type="subcellular location">
    <subcellularLocation>
        <location evidence="1">Cell inner membrane</location>
        <topology evidence="1">Single-pass membrane protein</topology>
        <orientation evidence="1">Periplasmic side</orientation>
    </subcellularLocation>
</comment>
<evidence type="ECO:0000256" key="5">
    <source>
        <dbReference type="ARBA" id="ARBA00022519"/>
    </source>
</evidence>
<evidence type="ECO:0000256" key="9">
    <source>
        <dbReference type="ARBA" id="ARBA00023136"/>
    </source>
</evidence>
<keyword evidence="4" id="KW-1003">Cell membrane</keyword>
<dbReference type="EMBL" id="QPJY01000005">
    <property type="protein sequence ID" value="RCX30336.1"/>
    <property type="molecule type" value="Genomic_DNA"/>
</dbReference>
<organism evidence="13 14">
    <name type="scientific">Thioalbus denitrificans</name>
    <dbReference type="NCBI Taxonomy" id="547122"/>
    <lineage>
        <taxon>Bacteria</taxon>
        <taxon>Pseudomonadati</taxon>
        <taxon>Pseudomonadota</taxon>
        <taxon>Gammaproteobacteria</taxon>
        <taxon>Chromatiales</taxon>
        <taxon>Ectothiorhodospiraceae</taxon>
        <taxon>Thioalbus</taxon>
    </lineage>
</organism>
<evidence type="ECO:0000256" key="3">
    <source>
        <dbReference type="ARBA" id="ARBA00022448"/>
    </source>
</evidence>
<dbReference type="Gene3D" id="3.30.1150.10">
    <property type="match status" value="1"/>
</dbReference>
<dbReference type="InterPro" id="IPR051045">
    <property type="entry name" value="TonB-dependent_transducer"/>
</dbReference>
<keyword evidence="8 11" id="KW-1133">Transmembrane helix</keyword>
<name>A0A369CC81_9GAMM</name>
<evidence type="ECO:0000256" key="2">
    <source>
        <dbReference type="ARBA" id="ARBA00006555"/>
    </source>
</evidence>
<dbReference type="PROSITE" id="PS52015">
    <property type="entry name" value="TONB_CTD"/>
    <property type="match status" value="1"/>
</dbReference>
<keyword evidence="5" id="KW-0997">Cell inner membrane</keyword>
<evidence type="ECO:0000256" key="1">
    <source>
        <dbReference type="ARBA" id="ARBA00004383"/>
    </source>
</evidence>
<evidence type="ECO:0000256" key="7">
    <source>
        <dbReference type="ARBA" id="ARBA00022927"/>
    </source>
</evidence>
<evidence type="ECO:0000256" key="10">
    <source>
        <dbReference type="SAM" id="MobiDB-lite"/>
    </source>
</evidence>
<dbReference type="PANTHER" id="PTHR33446:SF11">
    <property type="entry name" value="TONB3"/>
    <property type="match status" value="1"/>
</dbReference>
<accession>A0A369CC81</accession>
<dbReference type="AlphaFoldDB" id="A0A369CC81"/>
<keyword evidence="3" id="KW-0813">Transport</keyword>
<evidence type="ECO:0000256" key="4">
    <source>
        <dbReference type="ARBA" id="ARBA00022475"/>
    </source>
</evidence>
<dbReference type="SUPFAM" id="SSF74653">
    <property type="entry name" value="TolA/TonB C-terminal domain"/>
    <property type="match status" value="1"/>
</dbReference>
<proteinExistence type="inferred from homology"/>
<comment type="caution">
    <text evidence="13">The sequence shown here is derived from an EMBL/GenBank/DDBJ whole genome shotgun (WGS) entry which is preliminary data.</text>
</comment>
<keyword evidence="9 11" id="KW-0472">Membrane</keyword>
<dbReference type="PANTHER" id="PTHR33446">
    <property type="entry name" value="PROTEIN TONB-RELATED"/>
    <property type="match status" value="1"/>
</dbReference>
<dbReference type="GO" id="GO:0055085">
    <property type="term" value="P:transmembrane transport"/>
    <property type="evidence" value="ECO:0007669"/>
    <property type="project" value="InterPro"/>
</dbReference>
<sequence length="310" mass="33718">MAAALPPLRPTRVNPVDRLGLALFLAAALHAMIILGVGFRMPLPETPPLFPTLDVTLVASRSEAPPEDADFLAQANQLGGGEEEAEPERPASPAQTPFPAPRPEPASQLPGPVEPAPPRPPEPQPAAAPERRAPVTTTAPAPEKVPRRTPAPPTARPEPEAAPSASQLITRSLAIASLTAEYNQQREAYSQRERVRTISANTRESRFALYLDAWRRKVERIGNLNYPDEAKRQGVSGSLRLLVRLNTDGTVRDVEMLKSSGSKLLDDAALRIVHLAAPFAPLPESITRDTDVLEIIRTWVFRSDNRLVSQ</sequence>
<comment type="similarity">
    <text evidence="2">Belongs to the TonB family.</text>
</comment>
<evidence type="ECO:0000259" key="12">
    <source>
        <dbReference type="PROSITE" id="PS52015"/>
    </source>
</evidence>
<dbReference type="NCBIfam" id="TIGR01352">
    <property type="entry name" value="tonB_Cterm"/>
    <property type="match status" value="1"/>
</dbReference>
<dbReference type="GO" id="GO:0015031">
    <property type="term" value="P:protein transport"/>
    <property type="evidence" value="ECO:0007669"/>
    <property type="project" value="UniProtKB-KW"/>
</dbReference>
<evidence type="ECO:0000313" key="14">
    <source>
        <dbReference type="Proteomes" id="UP000252707"/>
    </source>
</evidence>
<evidence type="ECO:0000313" key="13">
    <source>
        <dbReference type="EMBL" id="RCX30336.1"/>
    </source>
</evidence>
<keyword evidence="14" id="KW-1185">Reference proteome</keyword>
<protein>
    <submittedName>
        <fullName evidence="13">Protein TonB</fullName>
    </submittedName>
</protein>
<keyword evidence="7" id="KW-0653">Protein transport</keyword>
<evidence type="ECO:0000256" key="8">
    <source>
        <dbReference type="ARBA" id="ARBA00022989"/>
    </source>
</evidence>
<dbReference type="Proteomes" id="UP000252707">
    <property type="component" value="Unassembled WGS sequence"/>
</dbReference>
<feature type="region of interest" description="Disordered" evidence="10">
    <location>
        <begin position="77"/>
        <end position="166"/>
    </location>
</feature>
<dbReference type="GO" id="GO:0031992">
    <property type="term" value="F:energy transducer activity"/>
    <property type="evidence" value="ECO:0007669"/>
    <property type="project" value="TreeGrafter"/>
</dbReference>
<evidence type="ECO:0000256" key="11">
    <source>
        <dbReference type="SAM" id="Phobius"/>
    </source>
</evidence>
<dbReference type="Pfam" id="PF03544">
    <property type="entry name" value="TonB_C"/>
    <property type="match status" value="1"/>
</dbReference>
<feature type="domain" description="TonB C-terminal" evidence="12">
    <location>
        <begin position="211"/>
        <end position="310"/>
    </location>
</feature>
<gene>
    <name evidence="13" type="ORF">DFQ59_105170</name>
</gene>
<dbReference type="GO" id="GO:0098797">
    <property type="term" value="C:plasma membrane protein complex"/>
    <property type="evidence" value="ECO:0007669"/>
    <property type="project" value="TreeGrafter"/>
</dbReference>